<dbReference type="AlphaFoldDB" id="A0A6H1ZG96"/>
<gene>
    <name evidence="1" type="ORF">TM448A00578_0032</name>
</gene>
<reference evidence="1" key="1">
    <citation type="submission" date="2020-03" db="EMBL/GenBank/DDBJ databases">
        <title>The deep terrestrial virosphere.</title>
        <authorList>
            <person name="Holmfeldt K."/>
            <person name="Nilsson E."/>
            <person name="Simone D."/>
            <person name="Lopez-Fernandez M."/>
            <person name="Wu X."/>
            <person name="de Brujin I."/>
            <person name="Lundin D."/>
            <person name="Andersson A."/>
            <person name="Bertilsson S."/>
            <person name="Dopson M."/>
        </authorList>
    </citation>
    <scope>NUCLEOTIDE SEQUENCE</scope>
    <source>
        <strain evidence="1">TM448A00578</strain>
    </source>
</reference>
<sequence length="50" mass="6406">MTDEQRKEVKRKEVKREAEKELDWDGQIEKAFPDKAQSRWIKFLYHRWRW</sequence>
<name>A0A6H1ZG96_9ZZZZ</name>
<accession>A0A6H1ZG96</accession>
<evidence type="ECO:0000313" key="1">
    <source>
        <dbReference type="EMBL" id="QJA46946.1"/>
    </source>
</evidence>
<protein>
    <submittedName>
        <fullName evidence="1">Uncharacterized protein</fullName>
    </submittedName>
</protein>
<proteinExistence type="predicted"/>
<organism evidence="1">
    <name type="scientific">viral metagenome</name>
    <dbReference type="NCBI Taxonomy" id="1070528"/>
    <lineage>
        <taxon>unclassified sequences</taxon>
        <taxon>metagenomes</taxon>
        <taxon>organismal metagenomes</taxon>
    </lineage>
</organism>
<dbReference type="EMBL" id="MT144026">
    <property type="protein sequence ID" value="QJA46946.1"/>
    <property type="molecule type" value="Genomic_DNA"/>
</dbReference>